<evidence type="ECO:0000313" key="2">
    <source>
        <dbReference type="EMBL" id="KAF9943997.1"/>
    </source>
</evidence>
<feature type="region of interest" description="Disordered" evidence="1">
    <location>
        <begin position="272"/>
        <end position="440"/>
    </location>
</feature>
<keyword evidence="3" id="KW-1185">Reference proteome</keyword>
<reference evidence="2" key="1">
    <citation type="journal article" date="2020" name="Fungal Divers.">
        <title>Resolving the Mortierellaceae phylogeny through synthesis of multi-gene phylogenetics and phylogenomics.</title>
        <authorList>
            <person name="Vandepol N."/>
            <person name="Liber J."/>
            <person name="Desiro A."/>
            <person name="Na H."/>
            <person name="Kennedy M."/>
            <person name="Barry K."/>
            <person name="Grigoriev I.V."/>
            <person name="Miller A.N."/>
            <person name="O'Donnell K."/>
            <person name="Stajich J.E."/>
            <person name="Bonito G."/>
        </authorList>
    </citation>
    <scope>NUCLEOTIDE SEQUENCE</scope>
    <source>
        <strain evidence="2">CK1249</strain>
    </source>
</reference>
<feature type="non-terminal residue" evidence="2">
    <location>
        <position position="440"/>
    </location>
</feature>
<feature type="compositionally biased region" description="Low complexity" evidence="1">
    <location>
        <begin position="92"/>
        <end position="117"/>
    </location>
</feature>
<accession>A0A9P6LV44</accession>
<feature type="compositionally biased region" description="Basic and acidic residues" evidence="1">
    <location>
        <begin position="80"/>
        <end position="90"/>
    </location>
</feature>
<dbReference type="Proteomes" id="UP000738359">
    <property type="component" value="Unassembled WGS sequence"/>
</dbReference>
<name>A0A9P6LV44_MORAP</name>
<organism evidence="2 3">
    <name type="scientific">Mortierella alpina</name>
    <name type="common">Oleaginous fungus</name>
    <name type="synonym">Mortierella renispora</name>
    <dbReference type="NCBI Taxonomy" id="64518"/>
    <lineage>
        <taxon>Eukaryota</taxon>
        <taxon>Fungi</taxon>
        <taxon>Fungi incertae sedis</taxon>
        <taxon>Mucoromycota</taxon>
        <taxon>Mortierellomycotina</taxon>
        <taxon>Mortierellomycetes</taxon>
        <taxon>Mortierellales</taxon>
        <taxon>Mortierellaceae</taxon>
        <taxon>Mortierella</taxon>
    </lineage>
</organism>
<evidence type="ECO:0000313" key="3">
    <source>
        <dbReference type="Proteomes" id="UP000738359"/>
    </source>
</evidence>
<feature type="region of interest" description="Disordered" evidence="1">
    <location>
        <begin position="67"/>
        <end position="131"/>
    </location>
</feature>
<dbReference type="AlphaFoldDB" id="A0A9P6LV44"/>
<comment type="caution">
    <text evidence="2">The sequence shown here is derived from an EMBL/GenBank/DDBJ whole genome shotgun (WGS) entry which is preliminary data.</text>
</comment>
<feature type="compositionally biased region" description="Basic and acidic residues" evidence="1">
    <location>
        <begin position="412"/>
        <end position="440"/>
    </location>
</feature>
<evidence type="ECO:0000256" key="1">
    <source>
        <dbReference type="SAM" id="MobiDB-lite"/>
    </source>
</evidence>
<gene>
    <name evidence="2" type="ORF">BGZ70_005165</name>
</gene>
<feature type="compositionally biased region" description="Acidic residues" evidence="1">
    <location>
        <begin position="300"/>
        <end position="362"/>
    </location>
</feature>
<dbReference type="EMBL" id="JAAAHY010002725">
    <property type="protein sequence ID" value="KAF9943997.1"/>
    <property type="molecule type" value="Genomic_DNA"/>
</dbReference>
<proteinExistence type="predicted"/>
<sequence>MLKVFNAAEEKRRIAVEKARQKAISEAKRRGQVEARIKKICGPSLDINARQSVIRRLVEKARLIARKHAQKTTSKVASKLSKDKDKDKNKSRSTPSSAAGPGSASASASTRPSATHASKPKDTKGSITKPPTKEQQELIDVFLSEYVRVVALRLQPCAPGALQFMLMGGIMGEIEPLFLKSWDGAQTVRSNVSAFLDKGLASGQITPADARQLMQYFDEIPADRKKWTPWELGGFVAGGIGAVGMGSRTYGSWGMGGDVLGESDSSPFAGGYLSGLDSDFEDEAHGGYHSEGGSVPDWETVTEDEDHEDDESSAMDSDDDVPDAETATEDEDEDEDEEEEDDSSDVPDWESMTESEDDDSDDGAGATTGRASHGQGRAGVQKDAAQGSARGQGTTSKQSSSNAGSSSQNKKRKDEEDERNRRRNQAELENQAREAEADKL</sequence>
<protein>
    <submittedName>
        <fullName evidence="2">Uncharacterized protein</fullName>
    </submittedName>
</protein>
<feature type="compositionally biased region" description="Low complexity" evidence="1">
    <location>
        <begin position="396"/>
        <end position="408"/>
    </location>
</feature>
<dbReference type="OrthoDB" id="2449244at2759"/>